<reference evidence="1" key="1">
    <citation type="submission" date="2017-05" db="UniProtKB">
        <authorList>
            <consortium name="EnsemblMetazoa"/>
        </authorList>
    </citation>
    <scope>IDENTIFICATION</scope>
</reference>
<organism evidence="1">
    <name type="scientific">Amphimedon queenslandica</name>
    <name type="common">Sponge</name>
    <dbReference type="NCBI Taxonomy" id="400682"/>
    <lineage>
        <taxon>Eukaryota</taxon>
        <taxon>Metazoa</taxon>
        <taxon>Porifera</taxon>
        <taxon>Demospongiae</taxon>
        <taxon>Heteroscleromorpha</taxon>
        <taxon>Haplosclerida</taxon>
        <taxon>Niphatidae</taxon>
        <taxon>Amphimedon</taxon>
    </lineage>
</organism>
<protein>
    <submittedName>
        <fullName evidence="1">Uncharacterized protein</fullName>
    </submittedName>
</protein>
<sequence length="37" mass="4430">MVCFCDFKPSFGTFPPLHVMSRNEWTRISIEINYLHI</sequence>
<dbReference type="AlphaFoldDB" id="A0A1X7TFA5"/>
<dbReference type="InParanoid" id="A0A1X7TFA5"/>
<dbReference type="EnsemblMetazoa" id="Aqu2.1.13195_001">
    <property type="protein sequence ID" value="Aqu2.1.13195_001"/>
    <property type="gene ID" value="Aqu2.1.13195"/>
</dbReference>
<evidence type="ECO:0000313" key="1">
    <source>
        <dbReference type="EnsemblMetazoa" id="Aqu2.1.13195_001"/>
    </source>
</evidence>
<proteinExistence type="predicted"/>
<accession>A0A1X7TFA5</accession>
<name>A0A1X7TFA5_AMPQE</name>